<feature type="transmembrane region" description="Helical" evidence="14">
    <location>
        <begin position="234"/>
        <end position="250"/>
    </location>
</feature>
<organism evidence="16 17">
    <name type="scientific">Prunus avium</name>
    <name type="common">Cherry</name>
    <name type="synonym">Cerasus avium</name>
    <dbReference type="NCBI Taxonomy" id="42229"/>
    <lineage>
        <taxon>Eukaryota</taxon>
        <taxon>Viridiplantae</taxon>
        <taxon>Streptophyta</taxon>
        <taxon>Embryophyta</taxon>
        <taxon>Tracheophyta</taxon>
        <taxon>Spermatophyta</taxon>
        <taxon>Magnoliopsida</taxon>
        <taxon>eudicotyledons</taxon>
        <taxon>Gunneridae</taxon>
        <taxon>Pentapetalae</taxon>
        <taxon>rosids</taxon>
        <taxon>fabids</taxon>
        <taxon>Rosales</taxon>
        <taxon>Rosaceae</taxon>
        <taxon>Amygdaloideae</taxon>
        <taxon>Amygdaleae</taxon>
        <taxon>Prunus</taxon>
    </lineage>
</organism>
<dbReference type="GeneID" id="110748875"/>
<reference evidence="17" key="1">
    <citation type="submission" date="2025-08" db="UniProtKB">
        <authorList>
            <consortium name="RefSeq"/>
        </authorList>
    </citation>
    <scope>IDENTIFICATION</scope>
</reference>
<comment type="subcellular location">
    <subcellularLocation>
        <location evidence="1">Membrane</location>
        <topology evidence="1">Multi-pass membrane protein</topology>
    </subcellularLocation>
</comment>
<evidence type="ECO:0000256" key="2">
    <source>
        <dbReference type="ARBA" id="ARBA00008685"/>
    </source>
</evidence>
<dbReference type="SMART" id="SM00079">
    <property type="entry name" value="PBPe"/>
    <property type="match status" value="1"/>
</dbReference>
<evidence type="ECO:0000256" key="10">
    <source>
        <dbReference type="ARBA" id="ARBA00023180"/>
    </source>
</evidence>
<keyword evidence="16" id="KW-1185">Reference proteome</keyword>
<evidence type="ECO:0000256" key="5">
    <source>
        <dbReference type="ARBA" id="ARBA00022729"/>
    </source>
</evidence>
<dbReference type="SUPFAM" id="SSF53850">
    <property type="entry name" value="Periplasmic binding protein-like II"/>
    <property type="match status" value="1"/>
</dbReference>
<dbReference type="Pfam" id="PF00060">
    <property type="entry name" value="Lig_chan"/>
    <property type="match status" value="1"/>
</dbReference>
<dbReference type="Gene3D" id="1.10.287.70">
    <property type="match status" value="1"/>
</dbReference>
<dbReference type="InterPro" id="IPR015683">
    <property type="entry name" value="Ionotropic_Glu_rcpt"/>
</dbReference>
<dbReference type="InterPro" id="IPR001320">
    <property type="entry name" value="Iontro_rcpt_C"/>
</dbReference>
<evidence type="ECO:0000256" key="7">
    <source>
        <dbReference type="ARBA" id="ARBA00023065"/>
    </source>
</evidence>
<sequence>MDDVQGVLTSLHFLAQNHELMKRRTRTVGYWSNSSGLSVDPPEKPQRKQQSNGSSTSTQQLYSVIRPGQTTQKPRGWVFPDNGRKLRIGVPDRVNYAEFVRVLGTDITGFCIEVFQAALNELPYGVPYKFVPFWGDEKTPEKLLRRIQIGEPDGVVGDNAITTSRTKLADFTQPFIESGLVVVAPLRKLNSSAWTFLRPFTPMLWGVACIFFLVVGAVVGILEHHDDFRGPPRKQCVTIVWFSFSTLFSTHNKYNWLILTHAELKTDSTLGRFVLIIWLFVVLMIYSSYIESLNSILTVEQLSSPIKGIESLATGNDPIGFPKGSFVGKYLTDELNIHRSRLVPLNSPEEFEKALKDGASAGSIAAVVHER</sequence>
<evidence type="ECO:0000256" key="12">
    <source>
        <dbReference type="ARBA" id="ARBA00023303"/>
    </source>
</evidence>
<evidence type="ECO:0000256" key="13">
    <source>
        <dbReference type="SAM" id="MobiDB-lite"/>
    </source>
</evidence>
<evidence type="ECO:0000256" key="1">
    <source>
        <dbReference type="ARBA" id="ARBA00004141"/>
    </source>
</evidence>
<name>A0A6P5RPL8_PRUAV</name>
<keyword evidence="12" id="KW-0407">Ion channel</keyword>
<keyword evidence="10" id="KW-0325">Glycoprotein</keyword>
<evidence type="ECO:0000256" key="11">
    <source>
        <dbReference type="ARBA" id="ARBA00023286"/>
    </source>
</evidence>
<keyword evidence="3" id="KW-0813">Transport</keyword>
<dbReference type="PANTHER" id="PTHR18966">
    <property type="entry name" value="IONOTROPIC GLUTAMATE RECEPTOR"/>
    <property type="match status" value="1"/>
</dbReference>
<dbReference type="SMR" id="A0A6P5RPL8"/>
<dbReference type="GO" id="GO:0016020">
    <property type="term" value="C:membrane"/>
    <property type="evidence" value="ECO:0007669"/>
    <property type="project" value="UniProtKB-SubCell"/>
</dbReference>
<proteinExistence type="inferred from homology"/>
<comment type="similarity">
    <text evidence="2">Belongs to the glutamate-gated ion channel (TC 1.A.10.1) family.</text>
</comment>
<evidence type="ECO:0000256" key="3">
    <source>
        <dbReference type="ARBA" id="ARBA00022448"/>
    </source>
</evidence>
<keyword evidence="6 14" id="KW-1133">Transmembrane helix</keyword>
<feature type="compositionally biased region" description="Low complexity" evidence="13">
    <location>
        <begin position="49"/>
        <end position="60"/>
    </location>
</feature>
<gene>
    <name evidence="17" type="primary">LOC110748875</name>
</gene>
<dbReference type="KEGG" id="pavi:110748875"/>
<keyword evidence="8 14" id="KW-0472">Membrane</keyword>
<feature type="domain" description="Ionotropic glutamate receptor C-terminal" evidence="15">
    <location>
        <begin position="85"/>
        <end position="357"/>
    </location>
</feature>
<accession>A0A6P5RPL8</accession>
<protein>
    <submittedName>
        <fullName evidence="17">Glutamate receptor 3.6-like</fullName>
    </submittedName>
</protein>
<keyword evidence="7" id="KW-0406">Ion transport</keyword>
<evidence type="ECO:0000256" key="9">
    <source>
        <dbReference type="ARBA" id="ARBA00023170"/>
    </source>
</evidence>
<evidence type="ECO:0000256" key="6">
    <source>
        <dbReference type="ARBA" id="ARBA00022989"/>
    </source>
</evidence>
<dbReference type="FunFam" id="1.10.287.70:FF:000037">
    <property type="entry name" value="Glutamate receptor"/>
    <property type="match status" value="1"/>
</dbReference>
<dbReference type="GO" id="GO:0015276">
    <property type="term" value="F:ligand-gated monoatomic ion channel activity"/>
    <property type="evidence" value="ECO:0007669"/>
    <property type="project" value="InterPro"/>
</dbReference>
<keyword evidence="11" id="KW-1071">Ligand-gated ion channel</keyword>
<evidence type="ECO:0000313" key="17">
    <source>
        <dbReference type="RefSeq" id="XP_021804537.1"/>
    </source>
</evidence>
<dbReference type="Gene3D" id="3.40.50.2300">
    <property type="match status" value="1"/>
</dbReference>
<feature type="transmembrane region" description="Helical" evidence="14">
    <location>
        <begin position="270"/>
        <end position="289"/>
    </location>
</feature>
<feature type="transmembrane region" description="Helical" evidence="14">
    <location>
        <begin position="203"/>
        <end position="222"/>
    </location>
</feature>
<evidence type="ECO:0000313" key="16">
    <source>
        <dbReference type="Proteomes" id="UP000515124"/>
    </source>
</evidence>
<dbReference type="RefSeq" id="XP_021804537.1">
    <property type="nucleotide sequence ID" value="XM_021948845.1"/>
</dbReference>
<keyword evidence="5" id="KW-0732">Signal</keyword>
<evidence type="ECO:0000259" key="15">
    <source>
        <dbReference type="SMART" id="SM00079"/>
    </source>
</evidence>
<dbReference type="Gene3D" id="3.40.190.10">
    <property type="entry name" value="Periplasmic binding protein-like II"/>
    <property type="match status" value="1"/>
</dbReference>
<feature type="region of interest" description="Disordered" evidence="13">
    <location>
        <begin position="33"/>
        <end position="61"/>
    </location>
</feature>
<keyword evidence="9" id="KW-0675">Receptor</keyword>
<evidence type="ECO:0000256" key="8">
    <source>
        <dbReference type="ARBA" id="ARBA00023136"/>
    </source>
</evidence>
<evidence type="ECO:0000256" key="4">
    <source>
        <dbReference type="ARBA" id="ARBA00022692"/>
    </source>
</evidence>
<dbReference type="AlphaFoldDB" id="A0A6P5RPL8"/>
<keyword evidence="4 14" id="KW-0812">Transmembrane</keyword>
<evidence type="ECO:0000256" key="14">
    <source>
        <dbReference type="SAM" id="Phobius"/>
    </source>
</evidence>
<dbReference type="FunFam" id="3.40.190.10:FF:000054">
    <property type="entry name" value="Glutamate receptor"/>
    <property type="match status" value="1"/>
</dbReference>
<dbReference type="Proteomes" id="UP000515124">
    <property type="component" value="Unplaced"/>
</dbReference>